<keyword evidence="3" id="KW-1185">Reference proteome</keyword>
<evidence type="ECO:0000313" key="3">
    <source>
        <dbReference type="Proteomes" id="UP001161017"/>
    </source>
</evidence>
<name>A0AA43TSK3_9LECA</name>
<reference evidence="2" key="1">
    <citation type="journal article" date="2023" name="Genome Biol. Evol.">
        <title>First Whole Genome Sequence and Flow Cytometry Genome Size Data for the Lichen-Forming Fungus Ramalina farinacea (Ascomycota).</title>
        <authorList>
            <person name="Llewellyn T."/>
            <person name="Mian S."/>
            <person name="Hill R."/>
            <person name="Leitch I.J."/>
            <person name="Gaya E."/>
        </authorList>
    </citation>
    <scope>NUCLEOTIDE SEQUENCE</scope>
    <source>
        <strain evidence="2">LIQ254RAFAR</strain>
    </source>
</reference>
<protein>
    <submittedName>
        <fullName evidence="2">Uncharacterized protein</fullName>
    </submittedName>
</protein>
<organism evidence="2 3">
    <name type="scientific">Ramalina farinacea</name>
    <dbReference type="NCBI Taxonomy" id="258253"/>
    <lineage>
        <taxon>Eukaryota</taxon>
        <taxon>Fungi</taxon>
        <taxon>Dikarya</taxon>
        <taxon>Ascomycota</taxon>
        <taxon>Pezizomycotina</taxon>
        <taxon>Lecanoromycetes</taxon>
        <taxon>OSLEUM clade</taxon>
        <taxon>Lecanoromycetidae</taxon>
        <taxon>Lecanorales</taxon>
        <taxon>Lecanorineae</taxon>
        <taxon>Ramalinaceae</taxon>
        <taxon>Ramalina</taxon>
    </lineage>
</organism>
<dbReference type="AlphaFoldDB" id="A0AA43TSK3"/>
<dbReference type="Proteomes" id="UP001161017">
    <property type="component" value="Unassembled WGS sequence"/>
</dbReference>
<feature type="region of interest" description="Disordered" evidence="1">
    <location>
        <begin position="1"/>
        <end position="35"/>
    </location>
</feature>
<gene>
    <name evidence="2" type="ORF">OHK93_000447</name>
</gene>
<feature type="region of interest" description="Disordered" evidence="1">
    <location>
        <begin position="62"/>
        <end position="85"/>
    </location>
</feature>
<evidence type="ECO:0000256" key="1">
    <source>
        <dbReference type="SAM" id="MobiDB-lite"/>
    </source>
</evidence>
<proteinExistence type="predicted"/>
<accession>A0AA43TSK3</accession>
<dbReference type="EMBL" id="JAPUFD010000001">
    <property type="protein sequence ID" value="MDI1485310.1"/>
    <property type="molecule type" value="Genomic_DNA"/>
</dbReference>
<sequence>MAMGQLQQAVVRTNQERQDTEAGEPPPEQLLLSKTSGKIIADELEVPALEVEIERAIWQVERDMKAQEQSQQEKELKPSSQKTER</sequence>
<comment type="caution">
    <text evidence="2">The sequence shown here is derived from an EMBL/GenBank/DDBJ whole genome shotgun (WGS) entry which is preliminary data.</text>
</comment>
<feature type="compositionally biased region" description="Polar residues" evidence="1">
    <location>
        <begin position="1"/>
        <end position="13"/>
    </location>
</feature>
<evidence type="ECO:0000313" key="2">
    <source>
        <dbReference type="EMBL" id="MDI1485310.1"/>
    </source>
</evidence>